<proteinExistence type="predicted"/>
<dbReference type="EMBL" id="JRHO01000014">
    <property type="protein sequence ID" value="KGK98433.1"/>
    <property type="molecule type" value="Genomic_DNA"/>
</dbReference>
<keyword evidence="2" id="KW-0479">Metal-binding</keyword>
<organism evidence="6 7">
    <name type="scientific">Methanococcoides methylutens</name>
    <dbReference type="NCBI Taxonomy" id="2226"/>
    <lineage>
        <taxon>Archaea</taxon>
        <taxon>Methanobacteriati</taxon>
        <taxon>Methanobacteriota</taxon>
        <taxon>Stenosarchaea group</taxon>
        <taxon>Methanomicrobia</taxon>
        <taxon>Methanosarcinales</taxon>
        <taxon>Methanosarcinaceae</taxon>
        <taxon>Methanococcoides</taxon>
    </lineage>
</organism>
<dbReference type="SMART" id="SM00729">
    <property type="entry name" value="Elp3"/>
    <property type="match status" value="1"/>
</dbReference>
<dbReference type="Proteomes" id="UP000029859">
    <property type="component" value="Unassembled WGS sequence"/>
</dbReference>
<gene>
    <name evidence="6" type="ORF">LI82_12095</name>
</gene>
<evidence type="ECO:0000313" key="7">
    <source>
        <dbReference type="Proteomes" id="UP000029859"/>
    </source>
</evidence>
<evidence type="ECO:0000256" key="2">
    <source>
        <dbReference type="ARBA" id="ARBA00022723"/>
    </source>
</evidence>
<evidence type="ECO:0000259" key="5">
    <source>
        <dbReference type="PROSITE" id="PS51918"/>
    </source>
</evidence>
<feature type="domain" description="Radical SAM core" evidence="5">
    <location>
        <begin position="90"/>
        <end position="306"/>
    </location>
</feature>
<accession>A0A099T2N0</accession>
<dbReference type="InterPro" id="IPR007197">
    <property type="entry name" value="rSAM"/>
</dbReference>
<dbReference type="CDD" id="cd01335">
    <property type="entry name" value="Radical_SAM"/>
    <property type="match status" value="1"/>
</dbReference>
<protein>
    <submittedName>
        <fullName evidence="6">Radical SAM protein</fullName>
    </submittedName>
</protein>
<dbReference type="PROSITE" id="PS51918">
    <property type="entry name" value="RADICAL_SAM"/>
    <property type="match status" value="1"/>
</dbReference>
<dbReference type="PANTHER" id="PTHR43726">
    <property type="entry name" value="3-METHYLORNITHINE SYNTHASE"/>
    <property type="match status" value="1"/>
</dbReference>
<dbReference type="InterPro" id="IPR058240">
    <property type="entry name" value="rSAM_sf"/>
</dbReference>
<dbReference type="PANTHER" id="PTHR43726:SF1">
    <property type="entry name" value="BIOTIN SYNTHASE"/>
    <property type="match status" value="1"/>
</dbReference>
<dbReference type="Pfam" id="PF04055">
    <property type="entry name" value="Radical_SAM"/>
    <property type="match status" value="1"/>
</dbReference>
<dbReference type="Gene3D" id="3.20.20.70">
    <property type="entry name" value="Aldolase class I"/>
    <property type="match status" value="1"/>
</dbReference>
<keyword evidence="7" id="KW-1185">Reference proteome</keyword>
<dbReference type="GO" id="GO:0046872">
    <property type="term" value="F:metal ion binding"/>
    <property type="evidence" value="ECO:0007669"/>
    <property type="project" value="UniProtKB-KW"/>
</dbReference>
<dbReference type="AlphaFoldDB" id="A0A099T2N0"/>
<dbReference type="GO" id="GO:0051536">
    <property type="term" value="F:iron-sulfur cluster binding"/>
    <property type="evidence" value="ECO:0007669"/>
    <property type="project" value="UniProtKB-KW"/>
</dbReference>
<keyword evidence="1" id="KW-0949">S-adenosyl-L-methionine</keyword>
<dbReference type="InterPro" id="IPR013785">
    <property type="entry name" value="Aldolase_TIM"/>
</dbReference>
<keyword evidence="3" id="KW-0408">Iron</keyword>
<dbReference type="InterPro" id="IPR034422">
    <property type="entry name" value="HydE/PylB-like"/>
</dbReference>
<dbReference type="GO" id="GO:0016740">
    <property type="term" value="F:transferase activity"/>
    <property type="evidence" value="ECO:0007669"/>
    <property type="project" value="TreeGrafter"/>
</dbReference>
<reference evidence="6 7" key="1">
    <citation type="submission" date="2014-09" db="EMBL/GenBank/DDBJ databases">
        <title>Draft genome sequence of an obligately methylotrophic methanogen, Methanococcoides methylutens, isolated from marine sediment.</title>
        <authorList>
            <person name="Guan Y."/>
            <person name="Ngugi D.K."/>
            <person name="Blom J."/>
            <person name="Ali S."/>
            <person name="Ferry J.G."/>
            <person name="Stingl U."/>
        </authorList>
    </citation>
    <scope>NUCLEOTIDE SEQUENCE [LARGE SCALE GENOMIC DNA]</scope>
    <source>
        <strain evidence="6 7">DSM 2657</strain>
    </source>
</reference>
<dbReference type="SUPFAM" id="SSF102114">
    <property type="entry name" value="Radical SAM enzymes"/>
    <property type="match status" value="1"/>
</dbReference>
<sequence length="333" mass="36938">MEILMRPETKAELIAVGSLDIEPSLLGKITVPTAGPGAGKTAFFFRSGKQRVRLALNKDSPLKAIADGDEIVIMRDGREIVRGQIEEELIHCPEQAYINMTEKCIFDCKFCPVPKLNGKVKTIEEVLELIEEANATGKMKAISITSGVDESVEKEFERAMEVINAVKKYGVPIGVAVYPTADSNKRMKEAGVDEIKYNVETMDRELYGKVCAGQDMEEILKALKEAVEIFGKNKVCSNFIIGLGETDEAVEKGIRELVSLGVVPILRPASKHPLREGEVFIERPSKERLLKLTRLLRKILDENGLRADVFKTMCLPCTGCDINPHTDLCEDEK</sequence>
<evidence type="ECO:0000256" key="3">
    <source>
        <dbReference type="ARBA" id="ARBA00023004"/>
    </source>
</evidence>
<evidence type="ECO:0000256" key="4">
    <source>
        <dbReference type="ARBA" id="ARBA00023014"/>
    </source>
</evidence>
<comment type="caution">
    <text evidence="6">The sequence shown here is derived from an EMBL/GenBank/DDBJ whole genome shotgun (WGS) entry which is preliminary data.</text>
</comment>
<name>A0A099T2N0_METMT</name>
<dbReference type="SFLD" id="SFLDS00029">
    <property type="entry name" value="Radical_SAM"/>
    <property type="match status" value="1"/>
</dbReference>
<evidence type="ECO:0000256" key="1">
    <source>
        <dbReference type="ARBA" id="ARBA00022691"/>
    </source>
</evidence>
<evidence type="ECO:0000313" key="6">
    <source>
        <dbReference type="EMBL" id="KGK98433.1"/>
    </source>
</evidence>
<dbReference type="InterPro" id="IPR006638">
    <property type="entry name" value="Elp3/MiaA/NifB-like_rSAM"/>
</dbReference>
<keyword evidence="4" id="KW-0411">Iron-sulfur</keyword>